<evidence type="ECO:0000256" key="7">
    <source>
        <dbReference type="ARBA" id="ARBA00023010"/>
    </source>
</evidence>
<reference evidence="14 15" key="1">
    <citation type="submission" date="2018-09" db="EMBL/GenBank/DDBJ databases">
        <title>Genomic Encyclopedia of Archaeal and Bacterial Type Strains, Phase II (KMG-II): from individual species to whole genera.</title>
        <authorList>
            <person name="Goeker M."/>
        </authorList>
    </citation>
    <scope>NUCLEOTIDE SEQUENCE [LARGE SCALE GENOMIC DNA]</scope>
    <source>
        <strain evidence="14 15">DSM 21950</strain>
    </source>
</reference>
<evidence type="ECO:0000256" key="11">
    <source>
        <dbReference type="RuleBase" id="RU000537"/>
    </source>
</evidence>
<evidence type="ECO:0000256" key="13">
    <source>
        <dbReference type="RuleBase" id="RU004349"/>
    </source>
</evidence>
<name>A0A419X822_9BACT</name>
<dbReference type="GO" id="GO:0043952">
    <property type="term" value="P:protein transport by the Sec complex"/>
    <property type="evidence" value="ECO:0007669"/>
    <property type="project" value="UniProtKB-UniRule"/>
</dbReference>
<comment type="similarity">
    <text evidence="2 10 13">Belongs to the SecY/SEC61-alpha family.</text>
</comment>
<evidence type="ECO:0000256" key="5">
    <source>
        <dbReference type="ARBA" id="ARBA00022927"/>
    </source>
</evidence>
<gene>
    <name evidence="10" type="primary">secY</name>
    <name evidence="14" type="ORF">BXY64_0729</name>
</gene>
<dbReference type="PIRSF" id="PIRSF004557">
    <property type="entry name" value="SecY"/>
    <property type="match status" value="1"/>
</dbReference>
<evidence type="ECO:0000256" key="12">
    <source>
        <dbReference type="RuleBase" id="RU003484"/>
    </source>
</evidence>
<organism evidence="14 15">
    <name type="scientific">Marinifilum flexuosum</name>
    <dbReference type="NCBI Taxonomy" id="1117708"/>
    <lineage>
        <taxon>Bacteria</taxon>
        <taxon>Pseudomonadati</taxon>
        <taxon>Bacteroidota</taxon>
        <taxon>Bacteroidia</taxon>
        <taxon>Marinilabiliales</taxon>
        <taxon>Marinifilaceae</taxon>
    </lineage>
</organism>
<dbReference type="PRINTS" id="PR00303">
    <property type="entry name" value="SECYTRNLCASE"/>
</dbReference>
<dbReference type="InterPro" id="IPR026593">
    <property type="entry name" value="SecY"/>
</dbReference>
<dbReference type="InterPro" id="IPR030659">
    <property type="entry name" value="SecY_CS"/>
</dbReference>
<comment type="subcellular location">
    <subcellularLocation>
        <location evidence="10">Cell membrane</location>
        <topology evidence="10">Multi-pass membrane protein</topology>
    </subcellularLocation>
    <subcellularLocation>
        <location evidence="1 12">Membrane</location>
        <topology evidence="1 12">Multi-pass membrane protein</topology>
    </subcellularLocation>
</comment>
<evidence type="ECO:0000256" key="2">
    <source>
        <dbReference type="ARBA" id="ARBA00005751"/>
    </source>
</evidence>
<sequence length="450" mass="48685">MKGLIETLKNIWKIEDLRSRILTTIGLLLVYRLGAKVVLPGIDPAHLDALKSQTADGVLGLLNMFSGGAFANASIFALGIMPYISASIVIQLMGIAVPYFQRLQREGESGRRKINQITRYLTVIILVLQAPGYLLNLHTTLPEAAFILKGTFFTVSSVVILAAGSMFIMWLGEKITDKGIGNGISIIIMIGIIARLPFSFIAELGSRIEGHGGGLIVLVLEIVVLFIIFALTILLVQGTRKIPVQYAKRIVGNKQYGGVRQYIPLKVNAAGVMPIIFAQAIMFLPMAAVSYGSSDGSGWLTSVAAALSNFTGFYYNALFFVMIVLFTYFYTAITVNPTQMAEDMKKNGGFIPGIKPGKKTIDFLDTVMSRITLPGSIFLGLVAILPAFAMIAGVNNEFAQFYGGTSLLILVGVVLDTLQQIESHLLMRHYDGLMKSGRIKGKTPGGAAAY</sequence>
<dbReference type="AlphaFoldDB" id="A0A419X822"/>
<evidence type="ECO:0000256" key="8">
    <source>
        <dbReference type="ARBA" id="ARBA00023136"/>
    </source>
</evidence>
<keyword evidence="10" id="KW-1003">Cell membrane</keyword>
<dbReference type="RefSeq" id="WP_120238569.1">
    <property type="nucleotide sequence ID" value="NZ_CANNEC010000009.1"/>
</dbReference>
<feature type="transmembrane region" description="Helical" evidence="10">
    <location>
        <begin position="69"/>
        <end position="96"/>
    </location>
</feature>
<dbReference type="EMBL" id="RAPQ01000008">
    <property type="protein sequence ID" value="RKE03720.1"/>
    <property type="molecule type" value="Genomic_DNA"/>
</dbReference>
<feature type="transmembrane region" description="Helical" evidence="10">
    <location>
        <begin position="371"/>
        <end position="392"/>
    </location>
</feature>
<dbReference type="HAMAP" id="MF_01465">
    <property type="entry name" value="SecY"/>
    <property type="match status" value="1"/>
</dbReference>
<dbReference type="Gene3D" id="1.10.3370.10">
    <property type="entry name" value="SecY subunit domain"/>
    <property type="match status" value="1"/>
</dbReference>
<evidence type="ECO:0000256" key="3">
    <source>
        <dbReference type="ARBA" id="ARBA00022448"/>
    </source>
</evidence>
<dbReference type="GO" id="GO:0006605">
    <property type="term" value="P:protein targeting"/>
    <property type="evidence" value="ECO:0007669"/>
    <property type="project" value="UniProtKB-UniRule"/>
</dbReference>
<evidence type="ECO:0000256" key="1">
    <source>
        <dbReference type="ARBA" id="ARBA00004141"/>
    </source>
</evidence>
<dbReference type="Pfam" id="PF00344">
    <property type="entry name" value="SecY"/>
    <property type="match status" value="1"/>
</dbReference>
<feature type="transmembrane region" description="Helical" evidence="10">
    <location>
        <begin position="398"/>
        <end position="418"/>
    </location>
</feature>
<dbReference type="SUPFAM" id="SSF103491">
    <property type="entry name" value="Preprotein translocase SecY subunit"/>
    <property type="match status" value="1"/>
</dbReference>
<dbReference type="GO" id="GO:0065002">
    <property type="term" value="P:intracellular protein transmembrane transport"/>
    <property type="evidence" value="ECO:0007669"/>
    <property type="project" value="UniProtKB-UniRule"/>
</dbReference>
<dbReference type="OrthoDB" id="9809248at2"/>
<keyword evidence="8 10" id="KW-0472">Membrane</keyword>
<comment type="function">
    <text evidence="10 11">The central subunit of the protein translocation channel SecYEG. Consists of two halves formed by TMs 1-5 and 6-10. These two domains form a lateral gate at the front which open onto the bilayer between TMs 2 and 7, and are clamped together by SecE at the back. The channel is closed by both a pore ring composed of hydrophobic SecY resides and a short helix (helix 2A) on the extracellular side of the membrane which forms a plug. The plug probably moves laterally to allow the channel to open. The ring and the pore may move independently.</text>
</comment>
<protein>
    <recommendedName>
        <fullName evidence="9 10">Protein translocase subunit SecY</fullName>
    </recommendedName>
</protein>
<evidence type="ECO:0000256" key="6">
    <source>
        <dbReference type="ARBA" id="ARBA00022989"/>
    </source>
</evidence>
<feature type="transmembrane region" description="Helical" evidence="10">
    <location>
        <begin position="214"/>
        <end position="236"/>
    </location>
</feature>
<dbReference type="PROSITE" id="PS00755">
    <property type="entry name" value="SECY_1"/>
    <property type="match status" value="1"/>
</dbReference>
<dbReference type="Proteomes" id="UP000284531">
    <property type="component" value="Unassembled WGS sequence"/>
</dbReference>
<keyword evidence="4 10" id="KW-0812">Transmembrane</keyword>
<dbReference type="GO" id="GO:0005886">
    <property type="term" value="C:plasma membrane"/>
    <property type="evidence" value="ECO:0007669"/>
    <property type="project" value="UniProtKB-SubCell"/>
</dbReference>
<evidence type="ECO:0000313" key="15">
    <source>
        <dbReference type="Proteomes" id="UP000284531"/>
    </source>
</evidence>
<keyword evidence="15" id="KW-1185">Reference proteome</keyword>
<accession>A0A419X822</accession>
<comment type="subunit">
    <text evidence="10">Component of the Sec protein translocase complex. Heterotrimer consisting of SecY, SecE and SecG subunits. The heterotrimers can form oligomers, although 1 heterotrimer is thought to be able to translocate proteins. Interacts with the ribosome. Interacts with SecDF, and other proteins may be involved. Interacts with SecA.</text>
</comment>
<evidence type="ECO:0000256" key="9">
    <source>
        <dbReference type="ARBA" id="ARBA00039733"/>
    </source>
</evidence>
<evidence type="ECO:0000313" key="14">
    <source>
        <dbReference type="EMBL" id="RKE03720.1"/>
    </source>
</evidence>
<dbReference type="FunFam" id="1.10.3370.10:FF:000001">
    <property type="entry name" value="Preprotein translocase subunit SecY"/>
    <property type="match status" value="1"/>
</dbReference>
<proteinExistence type="inferred from homology"/>
<dbReference type="PANTHER" id="PTHR10906">
    <property type="entry name" value="SECY/SEC61-ALPHA FAMILY MEMBER"/>
    <property type="match status" value="1"/>
</dbReference>
<feature type="transmembrane region" description="Helical" evidence="10">
    <location>
        <begin position="270"/>
        <end position="293"/>
    </location>
</feature>
<keyword evidence="7 10" id="KW-0811">Translocation</keyword>
<feature type="transmembrane region" description="Helical" evidence="10">
    <location>
        <begin position="313"/>
        <end position="335"/>
    </location>
</feature>
<dbReference type="InterPro" id="IPR002208">
    <property type="entry name" value="SecY/SEC61-alpha"/>
</dbReference>
<keyword evidence="3 10" id="KW-0813">Transport</keyword>
<evidence type="ECO:0000256" key="10">
    <source>
        <dbReference type="HAMAP-Rule" id="MF_01465"/>
    </source>
</evidence>
<dbReference type="NCBIfam" id="TIGR00967">
    <property type="entry name" value="3a0501s007"/>
    <property type="match status" value="1"/>
</dbReference>
<dbReference type="InterPro" id="IPR023201">
    <property type="entry name" value="SecY_dom_sf"/>
</dbReference>
<evidence type="ECO:0000256" key="4">
    <source>
        <dbReference type="ARBA" id="ARBA00022692"/>
    </source>
</evidence>
<feature type="transmembrane region" description="Helical" evidence="10">
    <location>
        <begin position="146"/>
        <end position="171"/>
    </location>
</feature>
<keyword evidence="5 10" id="KW-0653">Protein transport</keyword>
<keyword evidence="6 10" id="KW-1133">Transmembrane helix</keyword>
<feature type="transmembrane region" description="Helical" evidence="10">
    <location>
        <begin position="183"/>
        <end position="202"/>
    </location>
</feature>
<feature type="transmembrane region" description="Helical" evidence="10">
    <location>
        <begin position="21"/>
        <end position="42"/>
    </location>
</feature>
<comment type="caution">
    <text evidence="14">The sequence shown here is derived from an EMBL/GenBank/DDBJ whole genome shotgun (WGS) entry which is preliminary data.</text>
</comment>
<dbReference type="PROSITE" id="PS00756">
    <property type="entry name" value="SECY_2"/>
    <property type="match status" value="1"/>
</dbReference>
<feature type="transmembrane region" description="Helical" evidence="10">
    <location>
        <begin position="117"/>
        <end position="134"/>
    </location>
</feature>